<dbReference type="GO" id="GO:0005829">
    <property type="term" value="C:cytosol"/>
    <property type="evidence" value="ECO:0007669"/>
    <property type="project" value="TreeGrafter"/>
</dbReference>
<sequence>MSLPNDRRYAKTHEWVLPEGEEYLVGITDHAQEQLGDVVYVGDFQVGATLQAGDVAGLVESVKAASDIFAPIAGTITAVNEAVIDAPELLNEEAYEAWIYRLRPDNTADWQTLLEGHEYDAVKDEG</sequence>
<dbReference type="GO" id="GO:0005960">
    <property type="term" value="C:glycine cleavage complex"/>
    <property type="evidence" value="ECO:0007669"/>
    <property type="project" value="InterPro"/>
</dbReference>
<comment type="similarity">
    <text evidence="1 3">Belongs to the GcvH family.</text>
</comment>
<dbReference type="PANTHER" id="PTHR11715:SF3">
    <property type="entry name" value="GLYCINE CLEAVAGE SYSTEM H PROTEIN-RELATED"/>
    <property type="match status" value="1"/>
</dbReference>
<dbReference type="NCBIfam" id="NF002270">
    <property type="entry name" value="PRK01202.1"/>
    <property type="match status" value="1"/>
</dbReference>
<dbReference type="InterPro" id="IPR002930">
    <property type="entry name" value="GCV_H"/>
</dbReference>
<dbReference type="SUPFAM" id="SSF51230">
    <property type="entry name" value="Single hybrid motif"/>
    <property type="match status" value="1"/>
</dbReference>
<reference evidence="6" key="1">
    <citation type="journal article" date="2021" name="PeerJ">
        <title>Extensive microbial diversity within the chicken gut microbiome revealed by metagenomics and culture.</title>
        <authorList>
            <person name="Gilroy R."/>
            <person name="Ravi A."/>
            <person name="Getino M."/>
            <person name="Pursley I."/>
            <person name="Horton D.L."/>
            <person name="Alikhan N.F."/>
            <person name="Baker D."/>
            <person name="Gharbi K."/>
            <person name="Hall N."/>
            <person name="Watson M."/>
            <person name="Adriaenssens E.M."/>
            <person name="Foster-Nyarko E."/>
            <person name="Jarju S."/>
            <person name="Secka A."/>
            <person name="Antonio M."/>
            <person name="Oren A."/>
            <person name="Chaudhuri R.R."/>
            <person name="La Ragione R."/>
            <person name="Hildebrand F."/>
            <person name="Pallen M.J."/>
        </authorList>
    </citation>
    <scope>NUCLEOTIDE SEQUENCE</scope>
    <source>
        <strain evidence="6">9264</strain>
    </source>
</reference>
<dbReference type="PROSITE" id="PS00189">
    <property type="entry name" value="LIPOYL"/>
    <property type="match status" value="1"/>
</dbReference>
<evidence type="ECO:0000256" key="4">
    <source>
        <dbReference type="PIRSR" id="PIRSR617453-50"/>
    </source>
</evidence>
<comment type="subunit">
    <text evidence="3">The glycine cleavage system is composed of four proteins: P, T, L and H.</text>
</comment>
<comment type="function">
    <text evidence="3">The glycine cleavage system catalyzes the degradation of glycine. The H protein shuttles the methylamine group of glycine from the P protein to the T protein.</text>
</comment>
<dbReference type="GO" id="GO:0009249">
    <property type="term" value="P:protein lipoylation"/>
    <property type="evidence" value="ECO:0007669"/>
    <property type="project" value="TreeGrafter"/>
</dbReference>
<proteinExistence type="inferred from homology"/>
<organism evidence="6 7">
    <name type="scientific">Candidatus Paenalcaligenes intestinipullorum</name>
    <dbReference type="NCBI Taxonomy" id="2838718"/>
    <lineage>
        <taxon>Bacteria</taxon>
        <taxon>Pseudomonadati</taxon>
        <taxon>Pseudomonadota</taxon>
        <taxon>Betaproteobacteria</taxon>
        <taxon>Burkholderiales</taxon>
        <taxon>Alcaligenaceae</taxon>
        <taxon>Paenalcaligenes</taxon>
    </lineage>
</organism>
<dbReference type="InterPro" id="IPR033753">
    <property type="entry name" value="GCV_H/Fam206"/>
</dbReference>
<dbReference type="PANTHER" id="PTHR11715">
    <property type="entry name" value="GLYCINE CLEAVAGE SYSTEM H PROTEIN"/>
    <property type="match status" value="1"/>
</dbReference>
<evidence type="ECO:0000256" key="3">
    <source>
        <dbReference type="HAMAP-Rule" id="MF_00272"/>
    </source>
</evidence>
<evidence type="ECO:0000259" key="5">
    <source>
        <dbReference type="PROSITE" id="PS50968"/>
    </source>
</evidence>
<dbReference type="InterPro" id="IPR017453">
    <property type="entry name" value="GCV_H_sub"/>
</dbReference>
<dbReference type="NCBIfam" id="TIGR00527">
    <property type="entry name" value="gcvH"/>
    <property type="match status" value="1"/>
</dbReference>
<dbReference type="InterPro" id="IPR000089">
    <property type="entry name" value="Biotin_lipoyl"/>
</dbReference>
<feature type="domain" description="Lipoyl-binding" evidence="5">
    <location>
        <begin position="22"/>
        <end position="103"/>
    </location>
</feature>
<accession>A0A9D2RGK6</accession>
<dbReference type="AlphaFoldDB" id="A0A9D2RGK6"/>
<dbReference type="HAMAP" id="MF_00272">
    <property type="entry name" value="GcvH"/>
    <property type="match status" value="1"/>
</dbReference>
<dbReference type="PROSITE" id="PS50968">
    <property type="entry name" value="BIOTINYL_LIPOYL"/>
    <property type="match status" value="1"/>
</dbReference>
<dbReference type="Gene3D" id="2.40.50.100">
    <property type="match status" value="1"/>
</dbReference>
<dbReference type="InterPro" id="IPR003016">
    <property type="entry name" value="2-oxoA_DH_lipoyl-BS"/>
</dbReference>
<reference evidence="6" key="2">
    <citation type="submission" date="2021-04" db="EMBL/GenBank/DDBJ databases">
        <authorList>
            <person name="Gilroy R."/>
        </authorList>
    </citation>
    <scope>NUCLEOTIDE SEQUENCE</scope>
    <source>
        <strain evidence="6">9264</strain>
    </source>
</reference>
<evidence type="ECO:0000313" key="6">
    <source>
        <dbReference type="EMBL" id="HJD44465.1"/>
    </source>
</evidence>
<evidence type="ECO:0000256" key="2">
    <source>
        <dbReference type="ARBA" id="ARBA00022823"/>
    </source>
</evidence>
<keyword evidence="2 3" id="KW-0450">Lipoyl</keyword>
<dbReference type="Pfam" id="PF01597">
    <property type="entry name" value="GCV_H"/>
    <property type="match status" value="1"/>
</dbReference>
<feature type="modified residue" description="N6-lipoyllysine" evidence="3 4">
    <location>
        <position position="63"/>
    </location>
</feature>
<dbReference type="Proteomes" id="UP000823889">
    <property type="component" value="Unassembled WGS sequence"/>
</dbReference>
<comment type="caution">
    <text evidence="6">The sequence shown here is derived from an EMBL/GenBank/DDBJ whole genome shotgun (WGS) entry which is preliminary data.</text>
</comment>
<gene>
    <name evidence="3 6" type="primary">gcvH</name>
    <name evidence="6" type="ORF">H9906_05470</name>
</gene>
<comment type="cofactor">
    <cofactor evidence="3">
        <name>(R)-lipoate</name>
        <dbReference type="ChEBI" id="CHEBI:83088"/>
    </cofactor>
    <text evidence="3">Binds 1 lipoyl cofactor covalently.</text>
</comment>
<evidence type="ECO:0000313" key="7">
    <source>
        <dbReference type="Proteomes" id="UP000823889"/>
    </source>
</evidence>
<dbReference type="EMBL" id="DWUQ01000109">
    <property type="protein sequence ID" value="HJD44465.1"/>
    <property type="molecule type" value="Genomic_DNA"/>
</dbReference>
<name>A0A9D2RGK6_9BURK</name>
<protein>
    <recommendedName>
        <fullName evidence="3">Glycine cleavage system H protein</fullName>
    </recommendedName>
</protein>
<dbReference type="InterPro" id="IPR011053">
    <property type="entry name" value="Single_hybrid_motif"/>
</dbReference>
<dbReference type="CDD" id="cd06848">
    <property type="entry name" value="GCS_H"/>
    <property type="match status" value="1"/>
</dbReference>
<evidence type="ECO:0000256" key="1">
    <source>
        <dbReference type="ARBA" id="ARBA00009249"/>
    </source>
</evidence>
<dbReference type="GO" id="GO:0019464">
    <property type="term" value="P:glycine decarboxylation via glycine cleavage system"/>
    <property type="evidence" value="ECO:0007669"/>
    <property type="project" value="UniProtKB-UniRule"/>
</dbReference>